<dbReference type="STRING" id="619300.G3AU81"/>
<accession>G3AU81</accession>
<evidence type="ECO:0000256" key="3">
    <source>
        <dbReference type="ARBA" id="ARBA00022946"/>
    </source>
</evidence>
<dbReference type="Pfam" id="PF10236">
    <property type="entry name" value="DAP3"/>
    <property type="match status" value="1"/>
</dbReference>
<dbReference type="Proteomes" id="UP000000709">
    <property type="component" value="Unassembled WGS sequence"/>
</dbReference>
<keyword evidence="4" id="KW-0689">Ribosomal protein</keyword>
<comment type="similarity">
    <text evidence="2">Belongs to the mitochondrion-specific ribosomal protein mS29 family.</text>
</comment>
<keyword evidence="10" id="KW-1185">Reference proteome</keyword>
<sequence length="471" mass="53174">MLRATNRLVVSSKATIGLRAISTTPALLAPKAKLTGPKKAQGTKKWSASNQPAKPKKSGMTHHKFRDAVYNLNWDKYASELPPIPNLNVKNLKANSHMARYSPSVEAALSKFGGFKKGQYHELFEHPVTLANENTQRLNQEFISKLEGNSKDNRVYITGDQAIGKSTLVTQTLGLALEKFGQDKTLILHFDTPKVITNGTSDYIFNKDLGLYQQPMLTKRWVYKFRQVNEATLKTLKLTEDVKFSVKGKPVALKAGTNTLYEYLVQCHDFGSSTPTQGFQFFINQLKAHSKTVPVVVTVDDFNTLAEFPVTEYKHPDFTSIHATQFEMADFLFKCASGELNFAQGGVLLANTTAVSQHRETMEVALDQTKYDPFANKKYFDREIAEKLLQNGGVKEFKMTPLTKDDTRQLMAFWKDTGILQIRPDFTKKDYNKEEAFSMSISKQFENLVNLQYVSTQGVPGYLLRKSVMHY</sequence>
<proteinExistence type="inferred from homology"/>
<keyword evidence="5" id="KW-0496">Mitochondrion</keyword>
<reference evidence="9 10" key="1">
    <citation type="journal article" date="2011" name="Proc. Natl. Acad. Sci. U.S.A.">
        <title>Comparative genomics of xylose-fermenting fungi for enhanced biofuel production.</title>
        <authorList>
            <person name="Wohlbach D.J."/>
            <person name="Kuo A."/>
            <person name="Sato T.K."/>
            <person name="Potts K.M."/>
            <person name="Salamov A.A."/>
            <person name="LaButti K.M."/>
            <person name="Sun H."/>
            <person name="Clum A."/>
            <person name="Pangilinan J.L."/>
            <person name="Lindquist E.A."/>
            <person name="Lucas S."/>
            <person name="Lapidus A."/>
            <person name="Jin M."/>
            <person name="Gunawan C."/>
            <person name="Balan V."/>
            <person name="Dale B.E."/>
            <person name="Jeffries T.W."/>
            <person name="Zinkel R."/>
            <person name="Barry K.W."/>
            <person name="Grigoriev I.V."/>
            <person name="Gasch A.P."/>
        </authorList>
    </citation>
    <scope>NUCLEOTIDE SEQUENCE [LARGE SCALE GENOMIC DNA]</scope>
    <source>
        <strain evidence="10">NRRL Y-27907 / 11-Y1</strain>
    </source>
</reference>
<dbReference type="PANTHER" id="PTHR12810">
    <property type="entry name" value="MITOCHONDRIAL 28S RIBOSOMAL PROTEIN S29"/>
    <property type="match status" value="1"/>
</dbReference>
<evidence type="ECO:0000256" key="5">
    <source>
        <dbReference type="ARBA" id="ARBA00023128"/>
    </source>
</evidence>
<dbReference type="PIRSF" id="PIRSF036996">
    <property type="entry name" value="RSM23"/>
    <property type="match status" value="1"/>
</dbReference>
<dbReference type="InterPro" id="IPR019368">
    <property type="entry name" value="Ribosomal_mS29"/>
</dbReference>
<evidence type="ECO:0000256" key="7">
    <source>
        <dbReference type="ARBA" id="ARBA00035140"/>
    </source>
</evidence>
<evidence type="ECO:0000256" key="4">
    <source>
        <dbReference type="ARBA" id="ARBA00022980"/>
    </source>
</evidence>
<dbReference type="InterPro" id="IPR017082">
    <property type="entry name" value="Ribosomal_mS29_fun"/>
</dbReference>
<dbReference type="InParanoid" id="G3AU81"/>
<dbReference type="EMBL" id="GL996505">
    <property type="protein sequence ID" value="EGW30457.1"/>
    <property type="molecule type" value="Genomic_DNA"/>
</dbReference>
<comment type="subcellular location">
    <subcellularLocation>
        <location evidence="1">Mitochondrion</location>
    </subcellularLocation>
</comment>
<feature type="region of interest" description="Disordered" evidence="8">
    <location>
        <begin position="34"/>
        <end position="62"/>
    </location>
</feature>
<gene>
    <name evidence="9" type="ORF">SPAPADRAFT_63290</name>
</gene>
<dbReference type="GO" id="GO:0003735">
    <property type="term" value="F:structural constituent of ribosome"/>
    <property type="evidence" value="ECO:0007669"/>
    <property type="project" value="TreeGrafter"/>
</dbReference>
<dbReference type="HOGENOM" id="CLU_039957_0_0_1"/>
<evidence type="ECO:0000313" key="9">
    <source>
        <dbReference type="EMBL" id="EGW30457.1"/>
    </source>
</evidence>
<dbReference type="GO" id="GO:0032543">
    <property type="term" value="P:mitochondrial translation"/>
    <property type="evidence" value="ECO:0007669"/>
    <property type="project" value="InterPro"/>
</dbReference>
<evidence type="ECO:0000313" key="10">
    <source>
        <dbReference type="Proteomes" id="UP000000709"/>
    </source>
</evidence>
<dbReference type="FunCoup" id="G3AU81">
    <property type="interactions" value="108"/>
</dbReference>
<organism evidence="10">
    <name type="scientific">Spathaspora passalidarum (strain NRRL Y-27907 / 11-Y1)</name>
    <dbReference type="NCBI Taxonomy" id="619300"/>
    <lineage>
        <taxon>Eukaryota</taxon>
        <taxon>Fungi</taxon>
        <taxon>Dikarya</taxon>
        <taxon>Ascomycota</taxon>
        <taxon>Saccharomycotina</taxon>
        <taxon>Pichiomycetes</taxon>
        <taxon>Debaryomycetaceae</taxon>
        <taxon>Spathaspora</taxon>
    </lineage>
</organism>
<evidence type="ECO:0000256" key="1">
    <source>
        <dbReference type="ARBA" id="ARBA00004173"/>
    </source>
</evidence>
<dbReference type="OrthoDB" id="274828at2759"/>
<dbReference type="eggNOG" id="KOG3928">
    <property type="taxonomic scope" value="Eukaryota"/>
</dbReference>
<dbReference type="RefSeq" id="XP_007377428.1">
    <property type="nucleotide sequence ID" value="XM_007377366.1"/>
</dbReference>
<dbReference type="GeneID" id="18874684"/>
<dbReference type="AlphaFoldDB" id="G3AU81"/>
<evidence type="ECO:0000256" key="2">
    <source>
        <dbReference type="ARBA" id="ARBA00009863"/>
    </source>
</evidence>
<dbReference type="GO" id="GO:0005763">
    <property type="term" value="C:mitochondrial small ribosomal subunit"/>
    <property type="evidence" value="ECO:0007669"/>
    <property type="project" value="InterPro"/>
</dbReference>
<dbReference type="PANTHER" id="PTHR12810:SF0">
    <property type="entry name" value="SMALL RIBOSOMAL SUBUNIT PROTEIN MS29"/>
    <property type="match status" value="1"/>
</dbReference>
<keyword evidence="6" id="KW-0687">Ribonucleoprotein</keyword>
<name>G3AU81_SPAPN</name>
<protein>
    <recommendedName>
        <fullName evidence="7">Small ribosomal subunit protein mS29</fullName>
    </recommendedName>
</protein>
<evidence type="ECO:0000256" key="6">
    <source>
        <dbReference type="ARBA" id="ARBA00023274"/>
    </source>
</evidence>
<evidence type="ECO:0000256" key="8">
    <source>
        <dbReference type="SAM" id="MobiDB-lite"/>
    </source>
</evidence>
<dbReference type="KEGG" id="spaa:SPAPADRAFT_63290"/>
<dbReference type="OMA" id="GLAHWMT"/>
<keyword evidence="3" id="KW-0809">Transit peptide</keyword>